<comment type="caution">
    <text evidence="1">The sequence shown here is derived from an EMBL/GenBank/DDBJ whole genome shotgun (WGS) entry which is preliminary data.</text>
</comment>
<dbReference type="EMBL" id="JBAKAW010000004">
    <property type="protein sequence ID" value="MEL0654559.1"/>
    <property type="molecule type" value="Genomic_DNA"/>
</dbReference>
<dbReference type="RefSeq" id="WP_341601963.1">
    <property type="nucleotide sequence ID" value="NZ_JBAKAW010000004.1"/>
</dbReference>
<organism evidence="1 2">
    <name type="scientific">Pseudoalteromonas issachenkonii</name>
    <dbReference type="NCBI Taxonomy" id="152297"/>
    <lineage>
        <taxon>Bacteria</taxon>
        <taxon>Pseudomonadati</taxon>
        <taxon>Pseudomonadota</taxon>
        <taxon>Gammaproteobacteria</taxon>
        <taxon>Alteromonadales</taxon>
        <taxon>Pseudoalteromonadaceae</taxon>
        <taxon>Pseudoalteromonas</taxon>
    </lineage>
</organism>
<keyword evidence="2" id="KW-1185">Reference proteome</keyword>
<proteinExistence type="predicted"/>
<gene>
    <name evidence="1" type="ORF">V6257_05945</name>
</gene>
<evidence type="ECO:0000313" key="1">
    <source>
        <dbReference type="EMBL" id="MEL0654559.1"/>
    </source>
</evidence>
<sequence length="233" mass="26727">MINKKNNISFNALIEIIGLFKNDNSIDIASLLNDELNNGYKKRWLQLAEYGWFLHWYISTEIEEIIPKGAKKVDKYMITETESYLAYIFEKVISLYPHRKHILDAALDLHNKGNYIASIPLTLAQADGIFEEKTSKFLFIMKQRKNVLEQLISSDLSNLDDVSLSPLLEKLNSSLPIRSNDIRDLKKSAPNRHGILHGDQKHLDYGTQINSLKCITLLAHVANTFEKLDTKPK</sequence>
<evidence type="ECO:0000313" key="2">
    <source>
        <dbReference type="Proteomes" id="UP001371391"/>
    </source>
</evidence>
<evidence type="ECO:0008006" key="3">
    <source>
        <dbReference type="Google" id="ProtNLM"/>
    </source>
</evidence>
<protein>
    <recommendedName>
        <fullName evidence="3">RiboL-PSP-HEPN domain-containing protein</fullName>
    </recommendedName>
</protein>
<accession>A0ABU9GY77</accession>
<name>A0ABU9GY77_9GAMM</name>
<dbReference type="Proteomes" id="UP001371391">
    <property type="component" value="Unassembled WGS sequence"/>
</dbReference>
<reference evidence="1 2" key="1">
    <citation type="submission" date="2024-02" db="EMBL/GenBank/DDBJ databases">
        <title>Bacteria isolated from the canopy kelp, Nereocystis luetkeana.</title>
        <authorList>
            <person name="Pfister C.A."/>
            <person name="Younker I.T."/>
            <person name="Light S.H."/>
        </authorList>
    </citation>
    <scope>NUCLEOTIDE SEQUENCE [LARGE SCALE GENOMIC DNA]</scope>
    <source>
        <strain evidence="1 2">TI.1.03</strain>
    </source>
</reference>